<dbReference type="PANTHER" id="PTHR12993:SF26">
    <property type="entry name" value="1D-MYO-INOSITOL 2-ACETAMIDO-2-DEOXY-ALPHA-D-GLUCOPYRANOSIDE DEACETYLASE"/>
    <property type="match status" value="1"/>
</dbReference>
<dbReference type="RefSeq" id="WP_190224698.1">
    <property type="nucleotide sequence ID" value="NZ_BNBS01000069.1"/>
</dbReference>
<name>A0ABQ3P7M5_9ACTN</name>
<dbReference type="InterPro" id="IPR024078">
    <property type="entry name" value="LmbE-like_dom_sf"/>
</dbReference>
<evidence type="ECO:0008006" key="5">
    <source>
        <dbReference type="Google" id="ProtNLM"/>
    </source>
</evidence>
<dbReference type="SUPFAM" id="SSF89372">
    <property type="entry name" value="Fucose-specific lectin"/>
    <property type="match status" value="1"/>
</dbReference>
<feature type="compositionally biased region" description="Basic and acidic residues" evidence="2">
    <location>
        <begin position="260"/>
        <end position="278"/>
    </location>
</feature>
<evidence type="ECO:0000313" key="3">
    <source>
        <dbReference type="EMBL" id="GHI21028.1"/>
    </source>
</evidence>
<reference evidence="3" key="1">
    <citation type="submission" date="2024-05" db="EMBL/GenBank/DDBJ databases">
        <title>Whole genome shotgun sequence of Streptomyces hydrogenans NBRC 13475.</title>
        <authorList>
            <person name="Komaki H."/>
            <person name="Tamura T."/>
        </authorList>
    </citation>
    <scope>NUCLEOTIDE SEQUENCE</scope>
    <source>
        <strain evidence="3">NBRC 13475</strain>
    </source>
</reference>
<dbReference type="Pfam" id="PF02585">
    <property type="entry name" value="PIG-L"/>
    <property type="match status" value="1"/>
</dbReference>
<protein>
    <recommendedName>
        <fullName evidence="5">PIG-L family deacetylase</fullName>
    </recommendedName>
</protein>
<dbReference type="SUPFAM" id="SSF102588">
    <property type="entry name" value="LmbE-like"/>
    <property type="match status" value="1"/>
</dbReference>
<keyword evidence="4" id="KW-1185">Reference proteome</keyword>
<dbReference type="PROSITE" id="PS51257">
    <property type="entry name" value="PROKAR_LIPOPROTEIN"/>
    <property type="match status" value="1"/>
</dbReference>
<proteinExistence type="predicted"/>
<evidence type="ECO:0000256" key="2">
    <source>
        <dbReference type="SAM" id="MobiDB-lite"/>
    </source>
</evidence>
<sequence length="721" mass="76847">MGRWSSFADVTLSRRTLLASTAAATVAGVVSGCGSTTPSAPHIPAQATGDAGGRTPVRRLATAETREGFAAAGAPAVVQIVAHPDDDLFFMNPDVVQNLSAGIPVTSVYVTDGGSFGVNGIPGRPTPEPDIPAYISSRQQGLRQAYALMLGARLFTPWERSVLPLPGGRTAEVNRLEYGGRTAELIFLNLRMHAKNGARTVNLTRLWSTPGVTLPTQPAPESTVQQKYTYTRKDLIETLVFLLSRRKPTLVRTLDPDPDTQLHDERHPRGSDQHGFSDHPDHTAAGLFAWRALAEWGGRTGRGTQAPAFQTESFRGYYNQRWPKNLPPATVALKALYLNAYGGDPSWECGNTSGCGDYAFGQDAVLRSMKGWARSTHRRYPNSGPKAVAGAGGALTVYGVLGTRLARWTGDLSGRQSPPEDLAGGPLAPSISVVRTKDGRDLVFALRFSALEGTAGANRREIVMLRQRSAGGAFESSWVSLGSPESRPWRTRLTGPPTAVLGSDGRVHVFARNGAKSVSSRILGTDGEWSPWVTLPAGRIQEGLSATVDGRGLIHLFGTSANWVEHWSQRTPTGELRKGTRRFAHQPGDVPDAITAPDGSVLLGYRSVASDEVIIERLAAGRAKRWTTVAKPQMAGYGRVSLVDGRTASSGNGVMAVPAGIREDLAYEISGGHTSAVGTRTPMLTVGTAAALTVGTDTPVSVTMGLDGAPRITRLRDIRTS</sequence>
<dbReference type="InterPro" id="IPR006311">
    <property type="entry name" value="TAT_signal"/>
</dbReference>
<organism evidence="3 4">
    <name type="scientific">Streptomyces hydrogenans</name>
    <dbReference type="NCBI Taxonomy" id="1873719"/>
    <lineage>
        <taxon>Bacteria</taxon>
        <taxon>Bacillati</taxon>
        <taxon>Actinomycetota</taxon>
        <taxon>Actinomycetes</taxon>
        <taxon>Kitasatosporales</taxon>
        <taxon>Streptomycetaceae</taxon>
        <taxon>Streptomyces</taxon>
    </lineage>
</organism>
<dbReference type="Proteomes" id="UP001052739">
    <property type="component" value="Unassembled WGS sequence"/>
</dbReference>
<dbReference type="PROSITE" id="PS51318">
    <property type="entry name" value="TAT"/>
    <property type="match status" value="1"/>
</dbReference>
<dbReference type="EMBL" id="BNDW01000019">
    <property type="protein sequence ID" value="GHI21028.1"/>
    <property type="molecule type" value="Genomic_DNA"/>
</dbReference>
<dbReference type="InterPro" id="IPR003737">
    <property type="entry name" value="GlcNAc_PI_deacetylase-related"/>
</dbReference>
<keyword evidence="1" id="KW-0862">Zinc</keyword>
<accession>A0ABQ3P7M5</accession>
<gene>
    <name evidence="3" type="ORF">Shyd_23990</name>
</gene>
<dbReference type="PANTHER" id="PTHR12993">
    <property type="entry name" value="N-ACETYLGLUCOSAMINYL-PHOSPHATIDYLINOSITOL DE-N-ACETYLASE-RELATED"/>
    <property type="match status" value="1"/>
</dbReference>
<evidence type="ECO:0000313" key="4">
    <source>
        <dbReference type="Proteomes" id="UP001052739"/>
    </source>
</evidence>
<comment type="caution">
    <text evidence="3">The sequence shown here is derived from an EMBL/GenBank/DDBJ whole genome shotgun (WGS) entry which is preliminary data.</text>
</comment>
<dbReference type="Gene3D" id="3.40.50.10320">
    <property type="entry name" value="LmbE-like"/>
    <property type="match status" value="1"/>
</dbReference>
<evidence type="ECO:0000256" key="1">
    <source>
        <dbReference type="ARBA" id="ARBA00022833"/>
    </source>
</evidence>
<feature type="region of interest" description="Disordered" evidence="2">
    <location>
        <begin position="34"/>
        <end position="54"/>
    </location>
</feature>
<feature type="region of interest" description="Disordered" evidence="2">
    <location>
        <begin position="252"/>
        <end position="278"/>
    </location>
</feature>